<dbReference type="InterPro" id="IPR023603">
    <property type="entry name" value="Low_specificity_L-TA-like"/>
</dbReference>
<evidence type="ECO:0000256" key="2">
    <source>
        <dbReference type="ARBA" id="ARBA00006966"/>
    </source>
</evidence>
<dbReference type="SUPFAM" id="SSF53383">
    <property type="entry name" value="PLP-dependent transferases"/>
    <property type="match status" value="1"/>
</dbReference>
<evidence type="ECO:0000256" key="5">
    <source>
        <dbReference type="PIRSR" id="PIRSR017617-1"/>
    </source>
</evidence>
<dbReference type="Proteomes" id="UP000198589">
    <property type="component" value="Unassembled WGS sequence"/>
</dbReference>
<keyword evidence="8" id="KW-1185">Reference proteome</keyword>
<dbReference type="FunFam" id="3.40.640.10:FF:000030">
    <property type="entry name" value="Low-specificity L-threonine aldolase"/>
    <property type="match status" value="1"/>
</dbReference>
<organism evidence="7 8">
    <name type="scientific">Blastococcus tunisiensis</name>
    <dbReference type="NCBI Taxonomy" id="1798228"/>
    <lineage>
        <taxon>Bacteria</taxon>
        <taxon>Bacillati</taxon>
        <taxon>Actinomycetota</taxon>
        <taxon>Actinomycetes</taxon>
        <taxon>Geodermatophilales</taxon>
        <taxon>Geodermatophilaceae</taxon>
        <taxon>Blastococcus</taxon>
    </lineage>
</organism>
<feature type="domain" description="Aromatic amino acid beta-eliminating lyase/threonine aldolase" evidence="6">
    <location>
        <begin position="24"/>
        <end position="299"/>
    </location>
</feature>
<dbReference type="Pfam" id="PF01212">
    <property type="entry name" value="Beta_elim_lyase"/>
    <property type="match status" value="1"/>
</dbReference>
<dbReference type="GO" id="GO:0008732">
    <property type="term" value="F:L-allo-threonine aldolase activity"/>
    <property type="evidence" value="ECO:0007669"/>
    <property type="project" value="TreeGrafter"/>
</dbReference>
<gene>
    <name evidence="7" type="ORF">SAMN05216574_109192</name>
</gene>
<dbReference type="GO" id="GO:0005829">
    <property type="term" value="C:cytosol"/>
    <property type="evidence" value="ECO:0007669"/>
    <property type="project" value="TreeGrafter"/>
</dbReference>
<dbReference type="GO" id="GO:0006545">
    <property type="term" value="P:glycine biosynthetic process"/>
    <property type="evidence" value="ECO:0007669"/>
    <property type="project" value="TreeGrafter"/>
</dbReference>
<dbReference type="InterPro" id="IPR015422">
    <property type="entry name" value="PyrdxlP-dep_Trfase_small"/>
</dbReference>
<evidence type="ECO:0000313" key="7">
    <source>
        <dbReference type="EMBL" id="SFF16958.1"/>
    </source>
</evidence>
<keyword evidence="3" id="KW-0663">Pyridoxal phosphate</keyword>
<proteinExistence type="inferred from homology"/>
<evidence type="ECO:0000313" key="8">
    <source>
        <dbReference type="Proteomes" id="UP000198589"/>
    </source>
</evidence>
<dbReference type="AlphaFoldDB" id="A0A1I2GI95"/>
<dbReference type="PANTHER" id="PTHR48097:SF9">
    <property type="entry name" value="L-THREONINE ALDOLASE"/>
    <property type="match status" value="1"/>
</dbReference>
<reference evidence="8" key="1">
    <citation type="submission" date="2016-10" db="EMBL/GenBank/DDBJ databases">
        <authorList>
            <person name="Varghese N."/>
            <person name="Submissions S."/>
        </authorList>
    </citation>
    <scope>NUCLEOTIDE SEQUENCE [LARGE SCALE GENOMIC DNA]</scope>
    <source>
        <strain evidence="8">DSM 46838</strain>
    </source>
</reference>
<dbReference type="InterPro" id="IPR015424">
    <property type="entry name" value="PyrdxlP-dep_Trfase"/>
</dbReference>
<name>A0A1I2GI95_9ACTN</name>
<dbReference type="PANTHER" id="PTHR48097">
    <property type="entry name" value="L-THREONINE ALDOLASE-RELATED"/>
    <property type="match status" value="1"/>
</dbReference>
<dbReference type="STRING" id="1798228.SAMN05216574_109192"/>
<evidence type="ECO:0000256" key="3">
    <source>
        <dbReference type="ARBA" id="ARBA00022898"/>
    </source>
</evidence>
<feature type="modified residue" description="N6-(pyridoxal phosphate)lysine" evidence="5">
    <location>
        <position position="221"/>
    </location>
</feature>
<dbReference type="PIRSF" id="PIRSF017617">
    <property type="entry name" value="Thr_aldolase"/>
    <property type="match status" value="1"/>
</dbReference>
<dbReference type="NCBIfam" id="NF041359">
    <property type="entry name" value="GntG_guanitoxin"/>
    <property type="match status" value="1"/>
</dbReference>
<dbReference type="CDD" id="cd06502">
    <property type="entry name" value="TA_like"/>
    <property type="match status" value="1"/>
</dbReference>
<protein>
    <submittedName>
        <fullName evidence="7">L-threonine aldolase</fullName>
    </submittedName>
</protein>
<dbReference type="InterPro" id="IPR001597">
    <property type="entry name" value="ArAA_b-elim_lyase/Thr_aldolase"/>
</dbReference>
<accession>A0A1I2GI95</accession>
<dbReference type="EMBL" id="FOND01000009">
    <property type="protein sequence ID" value="SFF16958.1"/>
    <property type="molecule type" value="Genomic_DNA"/>
</dbReference>
<sequence length="354" mass="37718">MDKDPLAPHRSRARGGTLQGGLIDLRSDTVTKPTPGMRRAMAEAEVGDDVYEEDPAVRALEERTAELFGHEAAMFVPSGTMGNQIGMRLVCEPGQEVLCDADAHVVTYEMGAAAAIFGISTRTVVSSGGRLDAGQLIDQVRPRDNWHLTATAAVAVENSHNRGGGLVQPLDQLQQLWDWSREAGVAVHLDGARIWNAHVASGVPLSTYGRLADTASVCFSKGLGTPVGSVLVASAERIATARLWRKRLGGGMRQVGVLAAACSYALDHHLPRMAEDHEHAQLLAKRLGVDPSTVETNMVVLDDVAAPMLAEAAKAQGVLVSQVSARKVRLVTHLDVDRAGIDRAADVLAELSNR</sequence>
<evidence type="ECO:0000256" key="4">
    <source>
        <dbReference type="ARBA" id="ARBA00023239"/>
    </source>
</evidence>
<comment type="similarity">
    <text evidence="2">Belongs to the threonine aldolase family.</text>
</comment>
<dbReference type="Gene3D" id="3.90.1150.10">
    <property type="entry name" value="Aspartate Aminotransferase, domain 1"/>
    <property type="match status" value="1"/>
</dbReference>
<dbReference type="Gene3D" id="3.40.640.10">
    <property type="entry name" value="Type I PLP-dependent aspartate aminotransferase-like (Major domain)"/>
    <property type="match status" value="1"/>
</dbReference>
<evidence type="ECO:0000259" key="6">
    <source>
        <dbReference type="Pfam" id="PF01212"/>
    </source>
</evidence>
<dbReference type="RefSeq" id="WP_417852093.1">
    <property type="nucleotide sequence ID" value="NZ_FOND01000009.1"/>
</dbReference>
<comment type="cofactor">
    <cofactor evidence="1">
        <name>pyridoxal 5'-phosphate</name>
        <dbReference type="ChEBI" id="CHEBI:597326"/>
    </cofactor>
</comment>
<dbReference type="GO" id="GO:0006567">
    <property type="term" value="P:L-threonine catabolic process"/>
    <property type="evidence" value="ECO:0007669"/>
    <property type="project" value="TreeGrafter"/>
</dbReference>
<keyword evidence="4" id="KW-0456">Lyase</keyword>
<evidence type="ECO:0000256" key="1">
    <source>
        <dbReference type="ARBA" id="ARBA00001933"/>
    </source>
</evidence>
<dbReference type="InterPro" id="IPR015421">
    <property type="entry name" value="PyrdxlP-dep_Trfase_major"/>
</dbReference>